<feature type="compositionally biased region" description="Polar residues" evidence="8">
    <location>
        <begin position="147"/>
        <end position="157"/>
    </location>
</feature>
<dbReference type="SUPFAM" id="SSF49562">
    <property type="entry name" value="C2 domain (Calcium/lipid-binding domain, CaLB)"/>
    <property type="match status" value="1"/>
</dbReference>
<name>A0AAV1ZVW1_9ARAC</name>
<dbReference type="InterPro" id="IPR051480">
    <property type="entry name" value="Endocytic_GEF_Adapter"/>
</dbReference>
<dbReference type="Pfam" id="PF00168">
    <property type="entry name" value="C2"/>
    <property type="match status" value="1"/>
</dbReference>
<feature type="domain" description="SH3" evidence="9">
    <location>
        <begin position="956"/>
        <end position="1020"/>
    </location>
</feature>
<dbReference type="SMART" id="SM00233">
    <property type="entry name" value="PH"/>
    <property type="match status" value="1"/>
</dbReference>
<feature type="region of interest" description="Disordered" evidence="8">
    <location>
        <begin position="137"/>
        <end position="162"/>
    </location>
</feature>
<evidence type="ECO:0000259" key="13">
    <source>
        <dbReference type="PROSITE" id="PS50031"/>
    </source>
</evidence>
<dbReference type="InterPro" id="IPR000008">
    <property type="entry name" value="C2_dom"/>
</dbReference>
<feature type="region of interest" description="Disordered" evidence="8">
    <location>
        <begin position="249"/>
        <end position="280"/>
    </location>
</feature>
<dbReference type="Pfam" id="PF12763">
    <property type="entry name" value="EH"/>
    <property type="match status" value="2"/>
</dbReference>
<keyword evidence="3" id="KW-0963">Cytoplasm</keyword>
<feature type="domain" description="SH3" evidence="9">
    <location>
        <begin position="1047"/>
        <end position="1106"/>
    </location>
</feature>
<sequence length="1619" mass="183933">MLLGSGDIWKIRPEAKLKYDEKFFQLKPVNGYITGEQAKNLFLMSGLPPQILAHIWTLADRDSDGKMDASEFAVAMHLIEMKLKGFELPKTLPPSMAMPAAAIIPNAPAYRPPVSLGGAPVPVPPATVGNLVGGFGRSASPVDKPQRTTSVSSQDSPTGIPPSSLIEWAVPQQSKLKFTQMFNSYDRTRTGFLTGAQARNILVNTGLSQPILAQIWTLADIDGDGRLSCEEFVLALHLAESVKAGDALPSFLPPELIPPSHRRKRSTSIQSTGSTSSHALGDINLLGDFKDEKTLQQQTTFEDKRRENFEKGQAELEKRRLALLEAQRKEQEERERKEREEHERRERIRQEQERRRQLELEKQLAKQRELEQEKEEQRRKALEQREAARREMERQRQLEWEKQRRQELISQRQKEQEAVCHLKNLNKNLTFELEQLSKKINEINETISATRKNVTDVKTSIDNMRTERDAKLEEMNNVKAKIKEMNDRLLILSQEKISMRAQLSSVSQTNPSSEYSTVLHSFDSKKAALEQLKSTVNNIEVETAQKQKDIENNNSQIQELKEKLKDISENYKNLFEQYEKRKEIFLAEKKAAESKNGYIEKQADGFDSAWVANDTQGWNDTPAPATDVNQTVVKYRVLYAFEARNEDELSVMPGDIVLVPDGQSSEPGWLGGELHGKKGWFPEAYAEKIEPSQDTAEIENAFTNSAAAIGAPTETVHIVGTEMKRTLEGISEAPENAITDTVPVINTVQNVLQHSENSSFTQPQKSSETISPIPDQGHVAPEGLQAQALFPWKAKKENHLSFNKGDIINVKEQQDMWWYGEFQGKLGWFPKSYVKLISGPMKLNDNFQDSAFDATELQEPPEVNTSPPEGIPEYYIANYAYQSQEPGDLCFQVGETILVTKKEGDWWTGTIGNRTGIFPSNYVRKVESQGSVSSEYETKNDVSFQSMSIEGAKGFKRGDIVTVLAPYKATGPEQISLEKGQLIQVRKKAPNGWWEGEVQVKGKKRQIGWFPASYVKELSGSRASSNRSTPEPMLYSRFNENLNGGPQQSDQVVALYPFTGQHSDELTFQKGDIITLVNADDPSWWKGEFNGAVGLFPSNYVEVLNKSAVSAQNNYNLNTLDTSAFESLSPKEKKRQHHIHELISTEESYVEDMSIVLDVFQKPLRESSVLTKEELRSIFVNWKELIVCNTKLLRAMRVRSRMSSNNIIQKLGDLLCENLPHFTPYIRFCSCQLNAAALIQNKSDNSPRFKEVTKHCATDPRTKGMPLSSFLLKPMQRITKYPLLIQKIFENTPEDHPDYPHLKEALNLAQQLCNQVNEGVRERENSDRLEWIQNHVLCDGLPEQITFNSLTNCLGPRKLLHAGILYKAKSNKELMAFLFNDFLLLTQPFKELGKITNVFTSEKAMNSLYKMYKHPLFLNNVTVKSTDSENNQDDTTFFVFYSDTERIHFRTMSATEKLLWMKRIESAAKDYCELEKKNLNQQRMLRSQAIQGVGRLLVVVVEGINLKACSNGQSNPYCEVSMGSQEHKTKVIPNTLNPRWNASMQFLVKNLYEDVLCISVFDRDLFSPNEFLGRTEIKVSDICKETKETHEPVIRKLTLYEVECGEVVIKFDLQIFDKL</sequence>
<evidence type="ECO:0000256" key="6">
    <source>
        <dbReference type="PROSITE-ProRule" id="PRU00192"/>
    </source>
</evidence>
<dbReference type="GO" id="GO:0006897">
    <property type="term" value="P:endocytosis"/>
    <property type="evidence" value="ECO:0007669"/>
    <property type="project" value="UniProtKB-KW"/>
</dbReference>
<dbReference type="PANTHER" id="PTHR46006">
    <property type="entry name" value="RHO GUANINE NUCLEOTIDE EXCHANGE FACTOR AT 64C, ISOFORM A"/>
    <property type="match status" value="1"/>
</dbReference>
<dbReference type="InterPro" id="IPR001452">
    <property type="entry name" value="SH3_domain"/>
</dbReference>
<dbReference type="Proteomes" id="UP001497382">
    <property type="component" value="Unassembled WGS sequence"/>
</dbReference>
<dbReference type="SMART" id="SM00027">
    <property type="entry name" value="EH"/>
    <property type="match status" value="2"/>
</dbReference>
<evidence type="ECO:0000256" key="1">
    <source>
        <dbReference type="ARBA" id="ARBA00004496"/>
    </source>
</evidence>
<feature type="domain" description="EF-hand" evidence="14">
    <location>
        <begin position="207"/>
        <end position="242"/>
    </location>
</feature>
<feature type="domain" description="PH" evidence="10">
    <location>
        <begin position="1358"/>
        <end position="1469"/>
    </location>
</feature>
<dbReference type="PRINTS" id="PR00452">
    <property type="entry name" value="SH3DOMAIN"/>
</dbReference>
<dbReference type="GO" id="GO:0005509">
    <property type="term" value="F:calcium ion binding"/>
    <property type="evidence" value="ECO:0007669"/>
    <property type="project" value="InterPro"/>
</dbReference>
<dbReference type="InterPro" id="IPR035892">
    <property type="entry name" value="C2_domain_sf"/>
</dbReference>
<dbReference type="PANTHER" id="PTHR46006:SF6">
    <property type="entry name" value="INTERSECTIN-2 ISOFORM X1"/>
    <property type="match status" value="1"/>
</dbReference>
<organism evidence="15 16">
    <name type="scientific">Larinioides sclopetarius</name>
    <dbReference type="NCBI Taxonomy" id="280406"/>
    <lineage>
        <taxon>Eukaryota</taxon>
        <taxon>Metazoa</taxon>
        <taxon>Ecdysozoa</taxon>
        <taxon>Arthropoda</taxon>
        <taxon>Chelicerata</taxon>
        <taxon>Arachnida</taxon>
        <taxon>Araneae</taxon>
        <taxon>Araneomorphae</taxon>
        <taxon>Entelegynae</taxon>
        <taxon>Araneoidea</taxon>
        <taxon>Araneidae</taxon>
        <taxon>Larinioides</taxon>
    </lineage>
</organism>
<evidence type="ECO:0000313" key="16">
    <source>
        <dbReference type="Proteomes" id="UP001497382"/>
    </source>
</evidence>
<feature type="domain" description="SH3" evidence="9">
    <location>
        <begin position="630"/>
        <end position="691"/>
    </location>
</feature>
<evidence type="ECO:0008006" key="17">
    <source>
        <dbReference type="Google" id="ProtNLM"/>
    </source>
</evidence>
<dbReference type="InterPro" id="IPR035899">
    <property type="entry name" value="DBL_dom_sf"/>
</dbReference>
<dbReference type="InterPro" id="IPR018247">
    <property type="entry name" value="EF_Hand_1_Ca_BS"/>
</dbReference>
<dbReference type="FunFam" id="1.10.238.10:FF:000055">
    <property type="entry name" value="Intersectin-1 isoform 1"/>
    <property type="match status" value="1"/>
</dbReference>
<dbReference type="SUPFAM" id="SSF50044">
    <property type="entry name" value="SH3-domain"/>
    <property type="match status" value="5"/>
</dbReference>
<dbReference type="Gene3D" id="2.30.30.40">
    <property type="entry name" value="SH3 Domains"/>
    <property type="match status" value="5"/>
</dbReference>
<dbReference type="Pfam" id="PF00018">
    <property type="entry name" value="SH3_1"/>
    <property type="match status" value="2"/>
</dbReference>
<dbReference type="InterPro" id="IPR011993">
    <property type="entry name" value="PH-like_dom_sf"/>
</dbReference>
<evidence type="ECO:0000256" key="3">
    <source>
        <dbReference type="ARBA" id="ARBA00022490"/>
    </source>
</evidence>
<dbReference type="InterPro" id="IPR002048">
    <property type="entry name" value="EF_hand_dom"/>
</dbReference>
<comment type="caution">
    <text evidence="15">The sequence shown here is derived from an EMBL/GenBank/DDBJ whole genome shotgun (WGS) entry which is preliminary data.</text>
</comment>
<feature type="domain" description="EH" evidence="13">
    <location>
        <begin position="15"/>
        <end position="103"/>
    </location>
</feature>
<evidence type="ECO:0000256" key="7">
    <source>
        <dbReference type="SAM" id="Coils"/>
    </source>
</evidence>
<feature type="domain" description="EF-hand" evidence="14">
    <location>
        <begin position="47"/>
        <end position="82"/>
    </location>
</feature>
<dbReference type="Gene3D" id="2.30.29.30">
    <property type="entry name" value="Pleckstrin-homology domain (PH domain)/Phosphotyrosine-binding domain (PTB)"/>
    <property type="match status" value="1"/>
</dbReference>
<dbReference type="SMART" id="SM00054">
    <property type="entry name" value="EFh"/>
    <property type="match status" value="3"/>
</dbReference>
<evidence type="ECO:0000313" key="15">
    <source>
        <dbReference type="EMBL" id="CAL1275959.1"/>
    </source>
</evidence>
<dbReference type="Gene3D" id="1.20.900.10">
    <property type="entry name" value="Dbl homology (DH) domain"/>
    <property type="match status" value="1"/>
</dbReference>
<protein>
    <recommendedName>
        <fullName evidence="17">Intersectin-1</fullName>
    </recommendedName>
</protein>
<dbReference type="Pfam" id="PF00621">
    <property type="entry name" value="RhoGEF"/>
    <property type="match status" value="1"/>
</dbReference>
<keyword evidence="16" id="KW-1185">Reference proteome</keyword>
<dbReference type="PROSITE" id="PS50222">
    <property type="entry name" value="EF_HAND_2"/>
    <property type="match status" value="2"/>
</dbReference>
<dbReference type="InterPro" id="IPR036028">
    <property type="entry name" value="SH3-like_dom_sf"/>
</dbReference>
<dbReference type="PROSITE" id="PS50004">
    <property type="entry name" value="C2"/>
    <property type="match status" value="1"/>
</dbReference>
<feature type="domain" description="EH" evidence="13">
    <location>
        <begin position="174"/>
        <end position="263"/>
    </location>
</feature>
<dbReference type="EMBL" id="CAXIEN010000089">
    <property type="protein sequence ID" value="CAL1275959.1"/>
    <property type="molecule type" value="Genomic_DNA"/>
</dbReference>
<evidence type="ECO:0000256" key="5">
    <source>
        <dbReference type="ARBA" id="ARBA00022837"/>
    </source>
</evidence>
<dbReference type="Gene3D" id="1.10.287.1490">
    <property type="match status" value="1"/>
</dbReference>
<dbReference type="GO" id="GO:0005737">
    <property type="term" value="C:cytoplasm"/>
    <property type="evidence" value="ECO:0007669"/>
    <property type="project" value="UniProtKB-SubCell"/>
</dbReference>
<feature type="compositionally biased region" description="Low complexity" evidence="8">
    <location>
        <begin position="267"/>
        <end position="277"/>
    </location>
</feature>
<dbReference type="GO" id="GO:0035025">
    <property type="term" value="P:positive regulation of Rho protein signal transduction"/>
    <property type="evidence" value="ECO:0007669"/>
    <property type="project" value="TreeGrafter"/>
</dbReference>
<feature type="coiled-coil region" evidence="7">
    <location>
        <begin position="422"/>
        <end position="495"/>
    </location>
</feature>
<evidence type="ECO:0000256" key="2">
    <source>
        <dbReference type="ARBA" id="ARBA00022443"/>
    </source>
</evidence>
<dbReference type="CDD" id="cd00160">
    <property type="entry name" value="RhoGEF"/>
    <property type="match status" value="1"/>
</dbReference>
<dbReference type="CDD" id="cd22249">
    <property type="entry name" value="UDM1_RNF168_RNF169-like"/>
    <property type="match status" value="1"/>
</dbReference>
<dbReference type="SUPFAM" id="SSF47473">
    <property type="entry name" value="EF-hand"/>
    <property type="match status" value="2"/>
</dbReference>
<feature type="region of interest" description="Disordered" evidence="8">
    <location>
        <begin position="755"/>
        <end position="778"/>
    </location>
</feature>
<dbReference type="InterPro" id="IPR000261">
    <property type="entry name" value="EH_dom"/>
</dbReference>
<feature type="region of interest" description="Disordered" evidence="8">
    <location>
        <begin position="328"/>
        <end position="354"/>
    </location>
</feature>
<evidence type="ECO:0000256" key="8">
    <source>
        <dbReference type="SAM" id="MobiDB-lite"/>
    </source>
</evidence>
<dbReference type="Gene3D" id="2.60.40.150">
    <property type="entry name" value="C2 domain"/>
    <property type="match status" value="1"/>
</dbReference>
<feature type="compositionally biased region" description="Polar residues" evidence="8">
    <location>
        <begin position="755"/>
        <end position="770"/>
    </location>
</feature>
<dbReference type="PROSITE" id="PS50010">
    <property type="entry name" value="DH_2"/>
    <property type="match status" value="1"/>
</dbReference>
<dbReference type="SUPFAM" id="SSF48065">
    <property type="entry name" value="DBL homology domain (DH-domain)"/>
    <property type="match status" value="1"/>
</dbReference>
<dbReference type="CDD" id="cd11838">
    <property type="entry name" value="SH3_Intersectin_3"/>
    <property type="match status" value="1"/>
</dbReference>
<dbReference type="Pfam" id="PF07653">
    <property type="entry name" value="SH3_2"/>
    <property type="match status" value="2"/>
</dbReference>
<dbReference type="CDD" id="cd00052">
    <property type="entry name" value="EH"/>
    <property type="match status" value="2"/>
</dbReference>
<dbReference type="PROSITE" id="PS50002">
    <property type="entry name" value="SH3"/>
    <property type="match status" value="5"/>
</dbReference>
<keyword evidence="2 6" id="KW-0728">SH3 domain</keyword>
<proteinExistence type="predicted"/>
<dbReference type="Pfam" id="PF14604">
    <property type="entry name" value="SH3_9"/>
    <property type="match status" value="1"/>
</dbReference>
<dbReference type="PROSITE" id="PS50003">
    <property type="entry name" value="PH_DOMAIN"/>
    <property type="match status" value="1"/>
</dbReference>
<dbReference type="CDD" id="cd11836">
    <property type="entry name" value="SH3_Intersectin_1"/>
    <property type="match status" value="1"/>
</dbReference>
<dbReference type="FunFam" id="2.30.30.40:FF:000072">
    <property type="entry name" value="Unconventional Myosin IB"/>
    <property type="match status" value="1"/>
</dbReference>
<comment type="subcellular location">
    <subcellularLocation>
        <location evidence="1">Cytoplasm</location>
    </subcellularLocation>
</comment>
<dbReference type="SUPFAM" id="SSF50729">
    <property type="entry name" value="PH domain-like"/>
    <property type="match status" value="1"/>
</dbReference>
<keyword evidence="7" id="KW-0175">Coiled coil</keyword>
<feature type="domain" description="C2" evidence="11">
    <location>
        <begin position="1476"/>
        <end position="1593"/>
    </location>
</feature>
<dbReference type="SMART" id="SM00326">
    <property type="entry name" value="SH3"/>
    <property type="match status" value="5"/>
</dbReference>
<evidence type="ECO:0000259" key="9">
    <source>
        <dbReference type="PROSITE" id="PS50002"/>
    </source>
</evidence>
<dbReference type="Pfam" id="PF16652">
    <property type="entry name" value="PH_13"/>
    <property type="match status" value="1"/>
</dbReference>
<evidence type="ECO:0000259" key="10">
    <source>
        <dbReference type="PROSITE" id="PS50003"/>
    </source>
</evidence>
<dbReference type="CDD" id="cd11837">
    <property type="entry name" value="SH3_Intersectin_2"/>
    <property type="match status" value="1"/>
</dbReference>
<dbReference type="SMART" id="SM00239">
    <property type="entry name" value="C2"/>
    <property type="match status" value="1"/>
</dbReference>
<accession>A0AAV1ZVW1</accession>
<dbReference type="GO" id="GO:0005085">
    <property type="term" value="F:guanyl-nucleotide exchange factor activity"/>
    <property type="evidence" value="ECO:0007669"/>
    <property type="project" value="InterPro"/>
</dbReference>
<dbReference type="InterPro" id="IPR011992">
    <property type="entry name" value="EF-hand-dom_pair"/>
</dbReference>
<keyword evidence="4" id="KW-0254">Endocytosis</keyword>
<evidence type="ECO:0000259" key="11">
    <source>
        <dbReference type="PROSITE" id="PS50004"/>
    </source>
</evidence>
<dbReference type="SMART" id="SM00325">
    <property type="entry name" value="RhoGEF"/>
    <property type="match status" value="1"/>
</dbReference>
<feature type="domain" description="DH" evidence="12">
    <location>
        <begin position="1134"/>
        <end position="1319"/>
    </location>
</feature>
<dbReference type="PROSITE" id="PS50031">
    <property type="entry name" value="EH"/>
    <property type="match status" value="2"/>
</dbReference>
<gene>
    <name evidence="15" type="ORF">LARSCL_LOCUS8399</name>
</gene>
<dbReference type="InterPro" id="IPR000219">
    <property type="entry name" value="DH_dom"/>
</dbReference>
<evidence type="ECO:0000259" key="12">
    <source>
        <dbReference type="PROSITE" id="PS50010"/>
    </source>
</evidence>
<evidence type="ECO:0000259" key="14">
    <source>
        <dbReference type="PROSITE" id="PS50222"/>
    </source>
</evidence>
<dbReference type="InterPro" id="IPR001849">
    <property type="entry name" value="PH_domain"/>
</dbReference>
<feature type="domain" description="SH3" evidence="9">
    <location>
        <begin position="781"/>
        <end position="839"/>
    </location>
</feature>
<dbReference type="CDD" id="cd11839">
    <property type="entry name" value="SH3_Intersectin_4"/>
    <property type="match status" value="1"/>
</dbReference>
<dbReference type="Gene3D" id="1.10.238.10">
    <property type="entry name" value="EF-hand"/>
    <property type="match status" value="2"/>
</dbReference>
<dbReference type="PROSITE" id="PS00018">
    <property type="entry name" value="EF_HAND_1"/>
    <property type="match status" value="2"/>
</dbReference>
<feature type="coiled-coil region" evidence="7">
    <location>
        <begin position="522"/>
        <end position="595"/>
    </location>
</feature>
<evidence type="ECO:0000256" key="4">
    <source>
        <dbReference type="ARBA" id="ARBA00022583"/>
    </source>
</evidence>
<dbReference type="FunFam" id="2.60.40.150:FF:000029">
    <property type="entry name" value="Intersectin 1"/>
    <property type="match status" value="1"/>
</dbReference>
<feature type="domain" description="SH3" evidence="9">
    <location>
        <begin position="870"/>
        <end position="928"/>
    </location>
</feature>
<dbReference type="PRINTS" id="PR00499">
    <property type="entry name" value="P67PHOX"/>
</dbReference>
<reference evidence="15 16" key="1">
    <citation type="submission" date="2024-04" db="EMBL/GenBank/DDBJ databases">
        <authorList>
            <person name="Rising A."/>
            <person name="Reimegard J."/>
            <person name="Sonavane S."/>
            <person name="Akerstrom W."/>
            <person name="Nylinder S."/>
            <person name="Hedman E."/>
            <person name="Kallberg Y."/>
        </authorList>
    </citation>
    <scope>NUCLEOTIDE SEQUENCE [LARGE SCALE GENOMIC DNA]</scope>
</reference>
<keyword evidence="5" id="KW-0106">Calcium</keyword>